<dbReference type="Proteomes" id="UP000749471">
    <property type="component" value="Unassembled WGS sequence"/>
</dbReference>
<dbReference type="InterPro" id="IPR032812">
    <property type="entry name" value="SbsA_Ig"/>
</dbReference>
<evidence type="ECO:0000313" key="5">
    <source>
        <dbReference type="Proteomes" id="UP000749471"/>
    </source>
</evidence>
<accession>A0ABS6E250</accession>
<evidence type="ECO:0000256" key="2">
    <source>
        <dbReference type="SAM" id="SignalP"/>
    </source>
</evidence>
<sequence length="1139" mass="123893">MKRTLSLVLALVMVLGSFTGVFAAETKAEKVNAPEFLKKVGVLEGNDNGDLMLDKNLKRRDTVVLLSRLMGVEDVAKKFPAADDVLTFKDITDANYKGYLAWSVSNKLIEGHTPERFGFNEFITAQQYATILLRALGYEVNDDAYAKIMDTAKELGILKNVEAEAKTEITRAQMAEMTFNALGVKMKDKDETLANKLGITLPTPEKLEVVEVKADNLKEIKVVLNKAVNEESAVDLNNYETNAGDIADINYSADNNTIVILLDKAMKNKDKYELTIDGVKDDKNVLDVKKEFVALDNAIPEVVEVVALGTKAVKVVMSEPVDGAKASNFKLDGKSAYGSVEVAAGRDIILKTYSDVSIGEHELTVSGLKDFAGFKSVETKHSFTVEEDKEAPTVSEVKATLERVVITFSEDVDTISKNNVYWKNGSTKNYADSAKRLAGNKFEFAFNGSKGLPVHETTLYVEGVKDYSGNKMASTEVAVKASIDETRPVVRKVEVKNSGKTIVVTFSKSVNTSAAKDEKGSALRIDNYKVTDADDNKVTISEITNPKKDNKTFEIELGKALSSSKDYTLKISGIKDNNKYPNYMVDYSEKLLATEYNAPTLKNVSIGKYETSGDERKVEVTLYFDKAMDVATLGDPANYLVATKKEGTSDDNATNKVLSKFDDYDIDVKDSDGKIVVLTVVTDKSDRLEVVGVAGLGLKGANGKELTNYGKIVTPKETKFALKSATATKRDKIEVEFTLEVKEAPVAAFSVDGVGIEDVTIDGTTVTIKLSDDLYADAHNKLAINDRVLAYDGTKFDGLKEIKTGDLTEYINYDGILKDEISPKLKSADAKVVGNEIQITLIFDEALKAGLVASDVKGDLKVSTITEGKTVTIQDVKEVRNEKNELVEEKLLVTVDVNDSKLKDIDKTAFLVEVKDARYIVDKTKGNKAENASARTGIVNIKDAKEDATAQDEVNKVANAIKAEEVKTEGNKVVLPTKEGYTIEIATSNNDAIKADGTITRTEEDVDVTLTLKVTNKESKKSAITGDLVVTVKADQSLIDQNAVDAEAGKYEAKVTIPANKVVGDDVTNEVIKLQEGKEADANIKVTVSSDSEYLAVASNKVKLIKTAEDNAATATVNVTFEKNGKTAVLPVNVTIEAN</sequence>
<feature type="signal peptide" evidence="2">
    <location>
        <begin position="1"/>
        <end position="23"/>
    </location>
</feature>
<keyword evidence="1 2" id="KW-0732">Signal</keyword>
<dbReference type="RefSeq" id="WP_216516642.1">
    <property type="nucleotide sequence ID" value="NZ_JAHLPM010000002.1"/>
</dbReference>
<evidence type="ECO:0000256" key="1">
    <source>
        <dbReference type="ARBA" id="ARBA00022729"/>
    </source>
</evidence>
<organism evidence="4 5">
    <name type="scientific">Tissierella simiarum</name>
    <dbReference type="NCBI Taxonomy" id="2841534"/>
    <lineage>
        <taxon>Bacteria</taxon>
        <taxon>Bacillati</taxon>
        <taxon>Bacillota</taxon>
        <taxon>Tissierellia</taxon>
        <taxon>Tissierellales</taxon>
        <taxon>Tissierellaceae</taxon>
        <taxon>Tissierella</taxon>
    </lineage>
</organism>
<dbReference type="Pfam" id="PF13205">
    <property type="entry name" value="Big_5"/>
    <property type="match status" value="1"/>
</dbReference>
<gene>
    <name evidence="4" type="ORF">KQI42_03110</name>
</gene>
<evidence type="ECO:0000259" key="3">
    <source>
        <dbReference type="PROSITE" id="PS51272"/>
    </source>
</evidence>
<proteinExistence type="predicted"/>
<name>A0ABS6E250_9FIRM</name>
<protein>
    <recommendedName>
        <fullName evidence="3">SLH domain-containing protein</fullName>
    </recommendedName>
</protein>
<dbReference type="InterPro" id="IPR001119">
    <property type="entry name" value="SLH_dom"/>
</dbReference>
<feature type="chain" id="PRO_5046465167" description="SLH domain-containing protein" evidence="2">
    <location>
        <begin position="24"/>
        <end position="1139"/>
    </location>
</feature>
<comment type="caution">
    <text evidence="4">The sequence shown here is derived from an EMBL/GenBank/DDBJ whole genome shotgun (WGS) entry which is preliminary data.</text>
</comment>
<reference evidence="4 5" key="1">
    <citation type="submission" date="2021-06" db="EMBL/GenBank/DDBJ databases">
        <authorList>
            <person name="Sun Q."/>
            <person name="Li D."/>
        </authorList>
    </citation>
    <scope>NUCLEOTIDE SEQUENCE [LARGE SCALE GENOMIC DNA]</scope>
    <source>
        <strain evidence="4 5">MSJ-40</strain>
    </source>
</reference>
<keyword evidence="5" id="KW-1185">Reference proteome</keyword>
<evidence type="ECO:0000313" key="4">
    <source>
        <dbReference type="EMBL" id="MBU5436982.1"/>
    </source>
</evidence>
<feature type="domain" description="SLH" evidence="3">
    <location>
        <begin position="83"/>
        <end position="146"/>
    </location>
</feature>
<dbReference type="EMBL" id="JAHLPM010000002">
    <property type="protein sequence ID" value="MBU5436982.1"/>
    <property type="molecule type" value="Genomic_DNA"/>
</dbReference>
<dbReference type="PROSITE" id="PS51272">
    <property type="entry name" value="SLH"/>
    <property type="match status" value="1"/>
</dbReference>